<evidence type="ECO:0000313" key="5">
    <source>
        <dbReference type="Proteomes" id="UP000623467"/>
    </source>
</evidence>
<dbReference type="Proteomes" id="UP000623467">
    <property type="component" value="Unassembled WGS sequence"/>
</dbReference>
<evidence type="ECO:0000313" key="4">
    <source>
        <dbReference type="EMBL" id="KAF7364221.1"/>
    </source>
</evidence>
<feature type="compositionally biased region" description="Polar residues" evidence="1">
    <location>
        <begin position="68"/>
        <end position="83"/>
    </location>
</feature>
<evidence type="ECO:0000256" key="1">
    <source>
        <dbReference type="SAM" id="MobiDB-lite"/>
    </source>
</evidence>
<evidence type="ECO:0000259" key="3">
    <source>
        <dbReference type="Pfam" id="PF20152"/>
    </source>
</evidence>
<keyword evidence="2" id="KW-1133">Transmembrane helix</keyword>
<gene>
    <name evidence="4" type="ORF">MSAN_01081700</name>
</gene>
<reference evidence="4" key="1">
    <citation type="submission" date="2020-05" db="EMBL/GenBank/DDBJ databases">
        <title>Mycena genomes resolve the evolution of fungal bioluminescence.</title>
        <authorList>
            <person name="Tsai I.J."/>
        </authorList>
    </citation>
    <scope>NUCLEOTIDE SEQUENCE</scope>
    <source>
        <strain evidence="4">160909Yilan</strain>
    </source>
</reference>
<accession>A0A8H6YTU7</accession>
<feature type="domain" description="DUF6534" evidence="3">
    <location>
        <begin position="2"/>
        <end position="55"/>
    </location>
</feature>
<protein>
    <recommendedName>
        <fullName evidence="3">DUF6534 domain-containing protein</fullName>
    </recommendedName>
</protein>
<comment type="caution">
    <text evidence="4">The sequence shown here is derived from an EMBL/GenBank/DDBJ whole genome shotgun (WGS) entry which is preliminary data.</text>
</comment>
<dbReference type="OrthoDB" id="2792702at2759"/>
<dbReference type="EMBL" id="JACAZH010000007">
    <property type="protein sequence ID" value="KAF7364221.1"/>
    <property type="molecule type" value="Genomic_DNA"/>
</dbReference>
<feature type="region of interest" description="Disordered" evidence="1">
    <location>
        <begin position="67"/>
        <end position="89"/>
    </location>
</feature>
<name>A0A8H6YTU7_9AGAR</name>
<dbReference type="InterPro" id="IPR045339">
    <property type="entry name" value="DUF6534"/>
</dbReference>
<dbReference type="Pfam" id="PF20152">
    <property type="entry name" value="DUF6534"/>
    <property type="match status" value="1"/>
</dbReference>
<sequence length="89" mass="10008">MHLVINRGLLVTFGQTLMFILFFTSTARLYWVAVHINTTKLYVNTFFAMLNARTSCRDPSGPHISMGGCSSTRAETVVQSESSQEIEKF</sequence>
<feature type="transmembrane region" description="Helical" evidence="2">
    <location>
        <begin position="12"/>
        <end position="31"/>
    </location>
</feature>
<organism evidence="4 5">
    <name type="scientific">Mycena sanguinolenta</name>
    <dbReference type="NCBI Taxonomy" id="230812"/>
    <lineage>
        <taxon>Eukaryota</taxon>
        <taxon>Fungi</taxon>
        <taxon>Dikarya</taxon>
        <taxon>Basidiomycota</taxon>
        <taxon>Agaricomycotina</taxon>
        <taxon>Agaricomycetes</taxon>
        <taxon>Agaricomycetidae</taxon>
        <taxon>Agaricales</taxon>
        <taxon>Marasmiineae</taxon>
        <taxon>Mycenaceae</taxon>
        <taxon>Mycena</taxon>
    </lineage>
</organism>
<evidence type="ECO:0000256" key="2">
    <source>
        <dbReference type="SAM" id="Phobius"/>
    </source>
</evidence>
<keyword evidence="5" id="KW-1185">Reference proteome</keyword>
<keyword evidence="2" id="KW-0472">Membrane</keyword>
<keyword evidence="2" id="KW-0812">Transmembrane</keyword>
<proteinExistence type="predicted"/>
<dbReference type="AlphaFoldDB" id="A0A8H6YTU7"/>